<gene>
    <name evidence="1" type="ORF">LOK49_LG02G00868</name>
</gene>
<evidence type="ECO:0000313" key="2">
    <source>
        <dbReference type="Proteomes" id="UP001060215"/>
    </source>
</evidence>
<keyword evidence="2" id="KW-1185">Reference proteome</keyword>
<comment type="caution">
    <text evidence="1">The sequence shown here is derived from an EMBL/GenBank/DDBJ whole genome shotgun (WGS) entry which is preliminary data.</text>
</comment>
<name>A0ACC0IID9_9ERIC</name>
<accession>A0ACC0IID9</accession>
<evidence type="ECO:0000313" key="1">
    <source>
        <dbReference type="EMBL" id="KAI8025162.1"/>
    </source>
</evidence>
<dbReference type="Proteomes" id="UP001060215">
    <property type="component" value="Chromosome 3"/>
</dbReference>
<reference evidence="1 2" key="1">
    <citation type="journal article" date="2022" name="Plant J.">
        <title>Chromosome-level genome of Camellia lanceoleosa provides a valuable resource for understanding genome evolution and self-incompatibility.</title>
        <authorList>
            <person name="Gong W."/>
            <person name="Xiao S."/>
            <person name="Wang L."/>
            <person name="Liao Z."/>
            <person name="Chang Y."/>
            <person name="Mo W."/>
            <person name="Hu G."/>
            <person name="Li W."/>
            <person name="Zhao G."/>
            <person name="Zhu H."/>
            <person name="Hu X."/>
            <person name="Ji K."/>
            <person name="Xiang X."/>
            <person name="Song Q."/>
            <person name="Yuan D."/>
            <person name="Jin S."/>
            <person name="Zhang L."/>
        </authorList>
    </citation>
    <scope>NUCLEOTIDE SEQUENCE [LARGE SCALE GENOMIC DNA]</scope>
    <source>
        <strain evidence="1">SQ_2022a</strain>
    </source>
</reference>
<organism evidence="1 2">
    <name type="scientific">Camellia lanceoleosa</name>
    <dbReference type="NCBI Taxonomy" id="1840588"/>
    <lineage>
        <taxon>Eukaryota</taxon>
        <taxon>Viridiplantae</taxon>
        <taxon>Streptophyta</taxon>
        <taxon>Embryophyta</taxon>
        <taxon>Tracheophyta</taxon>
        <taxon>Spermatophyta</taxon>
        <taxon>Magnoliopsida</taxon>
        <taxon>eudicotyledons</taxon>
        <taxon>Gunneridae</taxon>
        <taxon>Pentapetalae</taxon>
        <taxon>asterids</taxon>
        <taxon>Ericales</taxon>
        <taxon>Theaceae</taxon>
        <taxon>Camellia</taxon>
    </lineage>
</organism>
<dbReference type="EMBL" id="CM045760">
    <property type="protein sequence ID" value="KAI8025162.1"/>
    <property type="molecule type" value="Genomic_DNA"/>
</dbReference>
<proteinExistence type="predicted"/>
<protein>
    <submittedName>
        <fullName evidence="1">Uncharacterized protein</fullName>
    </submittedName>
</protein>
<sequence>MDGLMLFRITKVMNGDEDPESGPIFFYSLVSILFDEEDDRRWVFQEAPWSVMGNMLILQPLVTGLPVAEMDFSRSPFWVQVHGLLVEKLTKANGELIGSKIGKLIRVEAHYEGLLLYRNFLRVRVEVDVSKPLPRGFTLTRGGNSQKDGSNLWISFKYERLSDFCFDCGRIGHERTTCKFMSREAGRNSGYGPDLRTGIARSTGLPVEHYRKQVDILKTRVNPLIHRPGPFCAP</sequence>